<evidence type="ECO:0000313" key="4">
    <source>
        <dbReference type="EMBL" id="ACV23048.1"/>
    </source>
</evidence>
<dbReference type="GO" id="GO:0000150">
    <property type="term" value="F:DNA strand exchange activity"/>
    <property type="evidence" value="ECO:0007669"/>
    <property type="project" value="InterPro"/>
</dbReference>
<organism evidence="4 5">
    <name type="scientific">Slackia heliotrinireducens (strain ATCC 29202 / DSM 20476 / NCTC 11029 / RHS 1)</name>
    <name type="common">Peptococcus heliotrinreducens</name>
    <dbReference type="NCBI Taxonomy" id="471855"/>
    <lineage>
        <taxon>Bacteria</taxon>
        <taxon>Bacillati</taxon>
        <taxon>Actinomycetota</taxon>
        <taxon>Coriobacteriia</taxon>
        <taxon>Eggerthellales</taxon>
        <taxon>Eggerthellaceae</taxon>
        <taxon>Slackia</taxon>
    </lineage>
</organism>
<accession>C7N813</accession>
<evidence type="ECO:0000313" key="5">
    <source>
        <dbReference type="Proteomes" id="UP000002026"/>
    </source>
</evidence>
<dbReference type="HOGENOM" id="CLU_010686_18_18_11"/>
<dbReference type="AlphaFoldDB" id="C7N813"/>
<keyword evidence="5" id="KW-1185">Reference proteome</keyword>
<protein>
    <submittedName>
        <fullName evidence="4">Site-specific recombinase, DNA invertase Pin</fullName>
    </submittedName>
</protein>
<dbReference type="Pfam" id="PF13408">
    <property type="entry name" value="Zn_ribbon_recom"/>
    <property type="match status" value="1"/>
</dbReference>
<dbReference type="PROSITE" id="PS51737">
    <property type="entry name" value="RECOMBINASE_DNA_BIND"/>
    <property type="match status" value="1"/>
</dbReference>
<dbReference type="STRING" id="471855.Shel_20360"/>
<keyword evidence="1" id="KW-0175">Coiled coil</keyword>
<dbReference type="InterPro" id="IPR006119">
    <property type="entry name" value="Resolv_N"/>
</dbReference>
<dbReference type="Proteomes" id="UP000002026">
    <property type="component" value="Chromosome"/>
</dbReference>
<evidence type="ECO:0000259" key="3">
    <source>
        <dbReference type="PROSITE" id="PS51737"/>
    </source>
</evidence>
<dbReference type="PROSITE" id="PS51736">
    <property type="entry name" value="RECOMBINASES_3"/>
    <property type="match status" value="1"/>
</dbReference>
<dbReference type="InterPro" id="IPR050639">
    <property type="entry name" value="SSR_resolvase"/>
</dbReference>
<gene>
    <name evidence="4" type="ordered locus">Shel_20360</name>
</gene>
<dbReference type="KEGG" id="shi:Shel_20360"/>
<feature type="coiled-coil region" evidence="1">
    <location>
        <begin position="448"/>
        <end position="475"/>
    </location>
</feature>
<evidence type="ECO:0000256" key="1">
    <source>
        <dbReference type="SAM" id="Coils"/>
    </source>
</evidence>
<evidence type="ECO:0000259" key="2">
    <source>
        <dbReference type="PROSITE" id="PS51736"/>
    </source>
</evidence>
<dbReference type="InterPro" id="IPR011109">
    <property type="entry name" value="DNA_bind_recombinase_dom"/>
</dbReference>
<feature type="domain" description="Recombinase" evidence="3">
    <location>
        <begin position="174"/>
        <end position="335"/>
    </location>
</feature>
<dbReference type="InterPro" id="IPR038109">
    <property type="entry name" value="DNA_bind_recomb_sf"/>
</dbReference>
<dbReference type="eggNOG" id="COG1961">
    <property type="taxonomic scope" value="Bacteria"/>
</dbReference>
<dbReference type="PANTHER" id="PTHR30461">
    <property type="entry name" value="DNA-INVERTASE FROM LAMBDOID PROPHAGE"/>
    <property type="match status" value="1"/>
</dbReference>
<dbReference type="InterPro" id="IPR025827">
    <property type="entry name" value="Zn_ribbon_recom_dom"/>
</dbReference>
<feature type="domain" description="Resolvase/invertase-type recombinase catalytic" evidence="2">
    <location>
        <begin position="10"/>
        <end position="168"/>
    </location>
</feature>
<dbReference type="EMBL" id="CP001684">
    <property type="protein sequence ID" value="ACV23048.1"/>
    <property type="molecule type" value="Genomic_DNA"/>
</dbReference>
<dbReference type="Pfam" id="PF00239">
    <property type="entry name" value="Resolvase"/>
    <property type="match status" value="1"/>
</dbReference>
<dbReference type="RefSeq" id="WP_012799149.1">
    <property type="nucleotide sequence ID" value="NC_013165.1"/>
</dbReference>
<dbReference type="Gene3D" id="3.90.1750.20">
    <property type="entry name" value="Putative Large Serine Recombinase, Chain B, Domain 2"/>
    <property type="match status" value="1"/>
</dbReference>
<dbReference type="GO" id="GO:0003677">
    <property type="term" value="F:DNA binding"/>
    <property type="evidence" value="ECO:0007669"/>
    <property type="project" value="InterPro"/>
</dbReference>
<proteinExistence type="predicted"/>
<dbReference type="InterPro" id="IPR036162">
    <property type="entry name" value="Resolvase-like_N_sf"/>
</dbReference>
<dbReference type="SUPFAM" id="SSF53041">
    <property type="entry name" value="Resolvase-like"/>
    <property type="match status" value="1"/>
</dbReference>
<dbReference type="PANTHER" id="PTHR30461:SF23">
    <property type="entry name" value="DNA RECOMBINASE-RELATED"/>
    <property type="match status" value="1"/>
</dbReference>
<dbReference type="CDD" id="cd00338">
    <property type="entry name" value="Ser_Recombinase"/>
    <property type="match status" value="1"/>
</dbReference>
<sequence length="539" mass="60744">MAKRKSDTRTCAIYLRISLDRKMDGLAIERQCEDCERRARERGWDIHIPEPSKPSPYCHYVDQSKSATDKTKRRPAYDRLVADYKAGRFDAIVCWDLDRLTRQPRQLEDWIDEAEDHGLVLLTVSESVDLSTENGRMFARVKAAVARAEVERMGQRRHRALVQHAALGKIPTGPRLYGYNWDGSVNEYEAEIVRTIYRRFLGGVAVKTMCRTLMGKPVGLPVKGLPCTPRPSYAVAVERNERLAAEGKPTKPLPPEQPWTNTMVTSMLRNPRYAGYSFKMTDADRRDRKNNAHTSKVPFIVKGDDGQPVMGEWEPLVSEADWLAVQDILDDPARKTNRKGCRRAHLGSGLFLCGTCGRPMAAHGGDKRHYNTYYCNRQDCPRPVYRRKEHVDAYVLAYVRAFLGRPDMRDLLVVRDDARLDAVNDEIKRQRMLISRAEDGYLEGALSAAKARSAREKAEAEIERLEAERAALVADGSPDGILSAADPVAAFDAATLDEQRAVINALCTVVVHVHDRADKDMVNIDVDIIPKTRLDGTDA</sequence>
<dbReference type="SMART" id="SM00857">
    <property type="entry name" value="Resolvase"/>
    <property type="match status" value="1"/>
</dbReference>
<name>C7N813_SLAHD</name>
<dbReference type="Pfam" id="PF07508">
    <property type="entry name" value="Recombinase"/>
    <property type="match status" value="1"/>
</dbReference>
<reference evidence="4 5" key="1">
    <citation type="journal article" date="2009" name="Stand. Genomic Sci.">
        <title>Complete genome sequence of Slackia heliotrinireducens type strain (RHS 1).</title>
        <authorList>
            <person name="Pukall R."/>
            <person name="Lapidus A."/>
            <person name="Nolan M."/>
            <person name="Copeland A."/>
            <person name="Glavina Del Rio T."/>
            <person name="Lucas S."/>
            <person name="Chen F."/>
            <person name="Tice H."/>
            <person name="Cheng J.F."/>
            <person name="Chertkov O."/>
            <person name="Bruce D."/>
            <person name="Goodwin L."/>
            <person name="Kuske C."/>
            <person name="Brettin T."/>
            <person name="Detter J.C."/>
            <person name="Han C."/>
            <person name="Pitluck S."/>
            <person name="Pati A."/>
            <person name="Mavrommatis K."/>
            <person name="Ivanova N."/>
            <person name="Ovchinnikova G."/>
            <person name="Chen A."/>
            <person name="Palaniappan K."/>
            <person name="Schneider S."/>
            <person name="Rohde M."/>
            <person name="Chain P."/>
            <person name="D'haeseleer P."/>
            <person name="Goker M."/>
            <person name="Bristow J."/>
            <person name="Eisen J.A."/>
            <person name="Markowitz V."/>
            <person name="Kyrpides N.C."/>
            <person name="Klenk H.P."/>
            <person name="Hugenholtz P."/>
        </authorList>
    </citation>
    <scope>NUCLEOTIDE SEQUENCE [LARGE SCALE GENOMIC DNA]</scope>
    <source>
        <strain evidence="5">ATCC 29202 / DSM 20476 / NCTC 11029 / RHS 1</strain>
    </source>
</reference>
<dbReference type="Gene3D" id="3.40.50.1390">
    <property type="entry name" value="Resolvase, N-terminal catalytic domain"/>
    <property type="match status" value="1"/>
</dbReference>